<dbReference type="AlphaFoldDB" id="F6G9R9"/>
<feature type="compositionally biased region" description="Basic residues" evidence="1">
    <location>
        <begin position="156"/>
        <end position="166"/>
    </location>
</feature>
<accession>F6G9R9</accession>
<protein>
    <recommendedName>
        <fullName evidence="5">Transmembrane protein</fullName>
    </recommendedName>
</protein>
<feature type="region of interest" description="Disordered" evidence="1">
    <location>
        <begin position="1"/>
        <end position="63"/>
    </location>
</feature>
<feature type="compositionally biased region" description="Basic and acidic residues" evidence="1">
    <location>
        <begin position="129"/>
        <end position="138"/>
    </location>
</feature>
<evidence type="ECO:0000313" key="4">
    <source>
        <dbReference type="Proteomes" id="UP000007953"/>
    </source>
</evidence>
<keyword evidence="2" id="KW-0812">Transmembrane</keyword>
<feature type="region of interest" description="Disordered" evidence="1">
    <location>
        <begin position="276"/>
        <end position="299"/>
    </location>
</feature>
<evidence type="ECO:0008006" key="5">
    <source>
        <dbReference type="Google" id="ProtNLM"/>
    </source>
</evidence>
<feature type="compositionally biased region" description="Basic residues" evidence="1">
    <location>
        <begin position="47"/>
        <end position="63"/>
    </location>
</feature>
<name>F6G9R9_RALS8</name>
<proteinExistence type="predicted"/>
<evidence type="ECO:0000256" key="2">
    <source>
        <dbReference type="SAM" id="Phobius"/>
    </source>
</evidence>
<keyword evidence="2" id="KW-0472">Membrane</keyword>
<keyword evidence="2" id="KW-1133">Transmembrane helix</keyword>
<feature type="region of interest" description="Disordered" evidence="1">
    <location>
        <begin position="129"/>
        <end position="204"/>
    </location>
</feature>
<dbReference type="KEGG" id="rsn:RSPO_m00515"/>
<evidence type="ECO:0000256" key="1">
    <source>
        <dbReference type="SAM" id="MobiDB-lite"/>
    </source>
</evidence>
<reference evidence="3 4" key="1">
    <citation type="journal article" date="2011" name="J. Bacteriol.">
        <title>Complete genome sequence of the plant pathogen Ralstonia solanacearum strain Po82.</title>
        <authorList>
            <person name="Xu J."/>
            <person name="Zheng H.J."/>
            <person name="Liu L."/>
            <person name="Pan Z.C."/>
            <person name="Prior P."/>
            <person name="Tang B."/>
            <person name="Xu J.S."/>
            <person name="Zhang H."/>
            <person name="Tian Q."/>
            <person name="Zhang L.Q."/>
            <person name="Feng J."/>
        </authorList>
    </citation>
    <scope>NUCLEOTIDE SEQUENCE [LARGE SCALE GENOMIC DNA]</scope>
    <source>
        <strain evidence="3 4">Po82</strain>
        <plasmid evidence="3">megaplasmid</plasmid>
    </source>
</reference>
<dbReference type="EMBL" id="CP002820">
    <property type="protein sequence ID" value="AEG71154.1"/>
    <property type="molecule type" value="Genomic_DNA"/>
</dbReference>
<sequence length="383" mass="41332">MHGGRGGTELRGQRQAAGQRHFRPGLGAAGVRRCRRGARCGPGRTSSARRRAAPAAKRRPHARHAAGLQLCRCGDRLVAAHPGRGLHAARRSGAVPGCRRAAGRWPCRRLVPRAHGVRPARARLAFDSRRCAQSRDAERDEPEDQEPRIVPPVRARGARGARRRVVRTGPQQSVHAVRGGRQPRQAAGIEHAGPGPGGHRAAQMHPLRGARGDARRLFRAGADRGQGCQSAPARTAAGLPWADRLPGAGQHLVQRARRADRGEPGQCLSVLHAHADGLPRRRQLPDEEVRPAGPGRAPRLAQGIRAGLIPERETEMMRNPLSSLFFGLVFLLVFVPLGWLIRLADPMQLRRRASGSYLRLLQSDTTPAVAGAGVENPDLASKA</sequence>
<gene>
    <name evidence="3" type="ordered locus">RSPO_m00515</name>
</gene>
<geneLocation type="plasmid" evidence="4"/>
<dbReference type="HOGENOM" id="CLU_721344_0_0_4"/>
<feature type="compositionally biased region" description="Basic and acidic residues" evidence="1">
    <location>
        <begin position="276"/>
        <end position="290"/>
    </location>
</feature>
<feature type="transmembrane region" description="Helical" evidence="2">
    <location>
        <begin position="324"/>
        <end position="344"/>
    </location>
</feature>
<keyword evidence="3" id="KW-0614">Plasmid</keyword>
<organism evidence="3 4">
    <name type="scientific">Ralstonia solanacearum (strain Po82)</name>
    <dbReference type="NCBI Taxonomy" id="1031711"/>
    <lineage>
        <taxon>Bacteria</taxon>
        <taxon>Pseudomonadati</taxon>
        <taxon>Pseudomonadota</taxon>
        <taxon>Betaproteobacteria</taxon>
        <taxon>Burkholderiales</taxon>
        <taxon>Burkholderiaceae</taxon>
        <taxon>Ralstonia</taxon>
        <taxon>Ralstonia solanacearum species complex</taxon>
    </lineage>
</organism>
<dbReference type="PATRIC" id="fig|1031711.3.peg.3750"/>
<evidence type="ECO:0000313" key="3">
    <source>
        <dbReference type="EMBL" id="AEG71154.1"/>
    </source>
</evidence>
<dbReference type="Proteomes" id="UP000007953">
    <property type="component" value="Plasmid megaplasmid"/>
</dbReference>